<dbReference type="Pfam" id="PF05380">
    <property type="entry name" value="Peptidase_A17"/>
    <property type="match status" value="1"/>
</dbReference>
<dbReference type="Gene3D" id="3.30.420.10">
    <property type="entry name" value="Ribonuclease H-like superfamily/Ribonuclease H"/>
    <property type="match status" value="1"/>
</dbReference>
<dbReference type="PROSITE" id="PS50158">
    <property type="entry name" value="ZF_CCHC"/>
    <property type="match status" value="1"/>
</dbReference>
<dbReference type="GO" id="GO:0003676">
    <property type="term" value="F:nucleic acid binding"/>
    <property type="evidence" value="ECO:0007669"/>
    <property type="project" value="InterPro"/>
</dbReference>
<evidence type="ECO:0000259" key="3">
    <source>
        <dbReference type="PROSITE" id="PS50158"/>
    </source>
</evidence>
<reference evidence="4" key="1">
    <citation type="journal article" date="2014" name="Nat. Genet.">
        <title>Genome and transcriptome of the porcine whipworm Trichuris suis.</title>
        <authorList>
            <person name="Jex A.R."/>
            <person name="Nejsum P."/>
            <person name="Schwarz E.M."/>
            <person name="Hu L."/>
            <person name="Young N.D."/>
            <person name="Hall R.S."/>
            <person name="Korhonen P.K."/>
            <person name="Liao S."/>
            <person name="Thamsborg S."/>
            <person name="Xia J."/>
            <person name="Xu P."/>
            <person name="Wang S."/>
            <person name="Scheerlinck J.P."/>
            <person name="Hofmann A."/>
            <person name="Sternberg P.W."/>
            <person name="Wang J."/>
            <person name="Gasser R.B."/>
        </authorList>
    </citation>
    <scope>NUCLEOTIDE SEQUENCE [LARGE SCALE GENOMIC DNA]</scope>
    <source>
        <strain evidence="4">DCEP-RM93F</strain>
    </source>
</reference>
<feature type="compositionally biased region" description="Basic and acidic residues" evidence="2">
    <location>
        <begin position="1565"/>
        <end position="1590"/>
    </location>
</feature>
<evidence type="ECO:0000313" key="4">
    <source>
        <dbReference type="EMBL" id="KFD66131.1"/>
    </source>
</evidence>
<dbReference type="InterPro" id="IPR000477">
    <property type="entry name" value="RT_dom"/>
</dbReference>
<dbReference type="CDD" id="cd01644">
    <property type="entry name" value="RT_pepA17"/>
    <property type="match status" value="1"/>
</dbReference>
<dbReference type="Pfam" id="PF17921">
    <property type="entry name" value="Integrase_H2C2"/>
    <property type="match status" value="1"/>
</dbReference>
<proteinExistence type="predicted"/>
<dbReference type="SMART" id="SM00343">
    <property type="entry name" value="ZnF_C2HC"/>
    <property type="match status" value="2"/>
</dbReference>
<dbReference type="InterPro" id="IPR021109">
    <property type="entry name" value="Peptidase_aspartic_dom_sf"/>
</dbReference>
<dbReference type="PANTHER" id="PTHR47331">
    <property type="entry name" value="PHD-TYPE DOMAIN-CONTAINING PROTEIN"/>
    <property type="match status" value="1"/>
</dbReference>
<dbReference type="Proteomes" id="UP000030758">
    <property type="component" value="Unassembled WGS sequence"/>
</dbReference>
<evidence type="ECO:0000256" key="2">
    <source>
        <dbReference type="SAM" id="MobiDB-lite"/>
    </source>
</evidence>
<gene>
    <name evidence="4" type="ORF">M514_21645</name>
</gene>
<dbReference type="Pfam" id="PF03564">
    <property type="entry name" value="DUF1759"/>
    <property type="match status" value="1"/>
</dbReference>
<dbReference type="GO" id="GO:0008270">
    <property type="term" value="F:zinc ion binding"/>
    <property type="evidence" value="ECO:0007669"/>
    <property type="project" value="UniProtKB-KW"/>
</dbReference>
<accession>A0A085N9I5</accession>
<name>A0A085N9I5_9BILA</name>
<feature type="region of interest" description="Disordered" evidence="2">
    <location>
        <begin position="1565"/>
        <end position="1601"/>
    </location>
</feature>
<dbReference type="Gene3D" id="3.10.10.10">
    <property type="entry name" value="HIV Type 1 Reverse Transcriptase, subunit A, domain 1"/>
    <property type="match status" value="1"/>
</dbReference>
<feature type="region of interest" description="Disordered" evidence="2">
    <location>
        <begin position="293"/>
        <end position="312"/>
    </location>
</feature>
<keyword evidence="1" id="KW-0479">Metal-binding</keyword>
<dbReference type="InterPro" id="IPR043502">
    <property type="entry name" value="DNA/RNA_pol_sf"/>
</dbReference>
<dbReference type="InterPro" id="IPR008042">
    <property type="entry name" value="Retrotrans_Pao"/>
</dbReference>
<dbReference type="PANTHER" id="PTHR47331:SF1">
    <property type="entry name" value="GAG-LIKE PROTEIN"/>
    <property type="match status" value="1"/>
</dbReference>
<sequence length="1641" mass="183814">MAVSSPVVSTGNGRSTSEELTRVCELLSNLTEKLDRIALGPVPSSRHEEPVLRQTTDNVTIIGTTEDKTFSASGASVQVDQTWFCPTTFNPPSNTHGPNPWLQKLVPAASIEVFDGDPKSWPRFIAGFKSMVHDTLSSDVDRLAVLAQLLSPRLREGFAGMLSTPTMYRQVLQELQNLYGDPVAAVQSHALALTGIEPLRSESLTEMERFYLQVNGPVTVLETNQRHHELNSVVLVSQVSSKLTRNLREKWAHQVRLRSSETLNLRHFVDWLKELVIEKRLLSSFANHEQNAIATAPPGRRRGAPKMVTESKGVRATAVSPLRQCIACDADFHGITSCPTFLGMDMTERLAVIRDGRLCIRCLKPGHLKQNCRSTRKCSVNGCRGCHHPLLHGAPRIYPVNSVNRNSPPAENQDLVNASVHSAAVSIQANSYHVLCAVVPVKVTFGSNTCRTFALLDSGAEVSVMSETLSRKLKMTGAKRALNIRTISGVSQVTAVESKCIISAEDGSNSFQVDPIIVVPKLNLALRCSSRKGVKSKWMHLADLPLYDVNDEDVGLLIGMNVPLAHRHYDIRIPQPGSCGPVGVRTPFGWTVMGRVPAIEQCLEPNVGRISSMRHQCTPVSGMDQLNREIERFWAIESYGHPVKEKRSPEDEVAMDMLHRSTRFTGNRYEVGMLWKSPHIKLPDNRAVILRRFYRSERRLIKEPWLAKAYTEVMEESLRLGHVEKVGQNASDGKAGRIWFLPHHAVISSQKPGKIRVVFDASARHKGVSLNDCLFRGPDFLVELTGLLLRFRRGKVPLSADIEKMYHQVEVPLADRSALQFFWRTPGSKRCPEVYRMRVHVFGVTCSPTCCMYALRQAAETYRKTYPLAADRILHNMYVDNLLDSVDTVQEARQMYQQLVTILGNSGFRLRQWASTSRELLEDIPASERANQQVDFTREALGREKILGLVWDCERDVFIFNWSKPDPCARTKRQFLSIAARTYDPLGFIAPLTIVARILLQELWAARYDWDDVLDEGMLAKWNTWLLDMERLPSIAIPRFMGTTDGSGSLHVFCDASESAYGAVAYHRGEGSERNRRVSFVMARAKVAPLRRLTVPRLELQGAVLATRMAAAIARELNLNLDAITFWTDSQVVLHWLKSSGRRFCTFVENRISEILDMVHPNQWRFIPGKENPADVLSRGTTAEKLGRSLWFSGPSFLAKNPSAWPVEPPGLENVPIEDLEMVHSSLYIGASIALSDNVIVQLVHRSSRLQRLLRVVAWVRRAAAKFRSSTGYHPQGIISGRELTDAWKTCVKSIQGHHFSTEIGCLRRNRPLPRNSRLRALNPFMDEVGILRVGGRLHLAHLPFEAKHPPILPSRHNLSVILVEQAHADRGHSGIEDTMAEVRSRAWVIDLRALVRSVLSKCVICRRQIGVPPKMPFSWLPKVRVQGTTQVFAHTGVDFFGPFFVSVRRSTEKRWICLFTCLTVRAVHLEVCFSLDGDSFLSAFRRFAARRGTPAVCISDNGTNFVAGERALREGVKTLNASNVEEFMAKRNVEWRFNPPGAPNFGGSWERLISCAKRALAGETKGKEKAKGKEKEKERKGEEKKRKGGGETIGDCGTGGFPKTPSSTVIVLVQAIHSYLALLIFRTRRKRYGHPTCTDL</sequence>
<dbReference type="SUPFAM" id="SSF56672">
    <property type="entry name" value="DNA/RNA polymerases"/>
    <property type="match status" value="1"/>
</dbReference>
<dbReference type="InterPro" id="IPR005312">
    <property type="entry name" value="DUF1759"/>
</dbReference>
<evidence type="ECO:0000256" key="1">
    <source>
        <dbReference type="PROSITE-ProRule" id="PRU00047"/>
    </source>
</evidence>
<dbReference type="GO" id="GO:0042575">
    <property type="term" value="C:DNA polymerase complex"/>
    <property type="evidence" value="ECO:0007669"/>
    <property type="project" value="UniProtKB-ARBA"/>
</dbReference>
<dbReference type="SUPFAM" id="SSF53098">
    <property type="entry name" value="Ribonuclease H-like"/>
    <property type="match status" value="1"/>
</dbReference>
<dbReference type="InterPro" id="IPR001878">
    <property type="entry name" value="Znf_CCHC"/>
</dbReference>
<dbReference type="Pfam" id="PF00078">
    <property type="entry name" value="RVT_1"/>
    <property type="match status" value="1"/>
</dbReference>
<dbReference type="Gene3D" id="2.40.70.10">
    <property type="entry name" value="Acid Proteases"/>
    <property type="match status" value="1"/>
</dbReference>
<feature type="domain" description="CCHC-type" evidence="3">
    <location>
        <begin position="359"/>
        <end position="374"/>
    </location>
</feature>
<dbReference type="InterPro" id="IPR036397">
    <property type="entry name" value="RNaseH_sf"/>
</dbReference>
<dbReference type="Gene3D" id="3.30.70.270">
    <property type="match status" value="1"/>
</dbReference>
<dbReference type="EMBL" id="KL367527">
    <property type="protein sequence ID" value="KFD66131.1"/>
    <property type="molecule type" value="Genomic_DNA"/>
</dbReference>
<dbReference type="InterPro" id="IPR012337">
    <property type="entry name" value="RNaseH-like_sf"/>
</dbReference>
<organism evidence="4">
    <name type="scientific">Trichuris suis</name>
    <name type="common">pig whipworm</name>
    <dbReference type="NCBI Taxonomy" id="68888"/>
    <lineage>
        <taxon>Eukaryota</taxon>
        <taxon>Metazoa</taxon>
        <taxon>Ecdysozoa</taxon>
        <taxon>Nematoda</taxon>
        <taxon>Enoplea</taxon>
        <taxon>Dorylaimia</taxon>
        <taxon>Trichinellida</taxon>
        <taxon>Trichuridae</taxon>
        <taxon>Trichuris</taxon>
    </lineage>
</organism>
<protein>
    <recommendedName>
        <fullName evidence="3">CCHC-type domain-containing protein</fullName>
    </recommendedName>
</protein>
<dbReference type="InterPro" id="IPR041588">
    <property type="entry name" value="Integrase_H2C2"/>
</dbReference>
<dbReference type="InterPro" id="IPR043128">
    <property type="entry name" value="Rev_trsase/Diguanyl_cyclase"/>
</dbReference>
<dbReference type="GO" id="GO:0006259">
    <property type="term" value="P:DNA metabolic process"/>
    <property type="evidence" value="ECO:0007669"/>
    <property type="project" value="UniProtKB-ARBA"/>
</dbReference>
<keyword evidence="1" id="KW-0863">Zinc-finger</keyword>
<feature type="compositionally biased region" description="Gly residues" evidence="2">
    <location>
        <begin position="1591"/>
        <end position="1601"/>
    </location>
</feature>
<keyword evidence="1" id="KW-0862">Zinc</keyword>